<dbReference type="RefSeq" id="XP_031943308.1">
    <property type="nucleotide sequence ID" value="XM_032086780.1"/>
</dbReference>
<protein>
    <submittedName>
        <fullName evidence="1">Uncharacterized protein</fullName>
    </submittedName>
</protein>
<organism evidence="1 2">
    <name type="scientific">Aspergillus pseudonomiae</name>
    <dbReference type="NCBI Taxonomy" id="1506151"/>
    <lineage>
        <taxon>Eukaryota</taxon>
        <taxon>Fungi</taxon>
        <taxon>Dikarya</taxon>
        <taxon>Ascomycota</taxon>
        <taxon>Pezizomycotina</taxon>
        <taxon>Eurotiomycetes</taxon>
        <taxon>Eurotiomycetidae</taxon>
        <taxon>Eurotiales</taxon>
        <taxon>Aspergillaceae</taxon>
        <taxon>Aspergillus</taxon>
        <taxon>Aspergillus subgen. Circumdati</taxon>
    </lineage>
</organism>
<reference evidence="1 2" key="1">
    <citation type="submission" date="2019-04" db="EMBL/GenBank/DDBJ databases">
        <authorList>
            <consortium name="DOE Joint Genome Institute"/>
            <person name="Mondo S."/>
            <person name="Kjaerbolling I."/>
            <person name="Vesth T."/>
            <person name="Frisvad J.C."/>
            <person name="Nybo J.L."/>
            <person name="Theobald S."/>
            <person name="Kildgaard S."/>
            <person name="Isbrandt T."/>
            <person name="Kuo A."/>
            <person name="Sato A."/>
            <person name="Lyhne E.K."/>
            <person name="Kogle M.E."/>
            <person name="Wiebenga A."/>
            <person name="Kun R.S."/>
            <person name="Lubbers R.J."/>
            <person name="Makela M.R."/>
            <person name="Barry K."/>
            <person name="Chovatia M."/>
            <person name="Clum A."/>
            <person name="Daum C."/>
            <person name="Haridas S."/>
            <person name="He G."/>
            <person name="LaButti K."/>
            <person name="Lipzen A."/>
            <person name="Riley R."/>
            <person name="Salamov A."/>
            <person name="Simmons B.A."/>
            <person name="Magnuson J.K."/>
            <person name="Henrissat B."/>
            <person name="Mortensen U.H."/>
            <person name="Larsen T.O."/>
            <person name="Devries R.P."/>
            <person name="Grigoriev I.V."/>
            <person name="Machida M."/>
            <person name="Baker S.E."/>
            <person name="Andersen M.R."/>
            <person name="Cantor M.N."/>
            <person name="Hua S.X."/>
        </authorList>
    </citation>
    <scope>NUCLEOTIDE SEQUENCE [LARGE SCALE GENOMIC DNA]</scope>
    <source>
        <strain evidence="1 2">CBS 119388</strain>
    </source>
</reference>
<gene>
    <name evidence="1" type="ORF">BDV37DRAFT_281235</name>
</gene>
<dbReference type="GeneID" id="43671471"/>
<accession>A0A5N7DIN8</accession>
<dbReference type="Proteomes" id="UP000325579">
    <property type="component" value="Unassembled WGS sequence"/>
</dbReference>
<evidence type="ECO:0000313" key="2">
    <source>
        <dbReference type="Proteomes" id="UP000325579"/>
    </source>
</evidence>
<evidence type="ECO:0000313" key="1">
    <source>
        <dbReference type="EMBL" id="KAE8405989.1"/>
    </source>
</evidence>
<keyword evidence="2" id="KW-1185">Reference proteome</keyword>
<accession>A0A5N6IED0</accession>
<dbReference type="EMBL" id="ML736756">
    <property type="protein sequence ID" value="KAE8405989.1"/>
    <property type="molecule type" value="Genomic_DNA"/>
</dbReference>
<name>A0A5N6IED0_9EURO</name>
<dbReference type="OrthoDB" id="3437411at2759"/>
<sequence length="507" mass="58677">MLAFRAPVWRRISPTYGANYRRLANSFRFQVRRGICQLQSVDKFHKVRLRFQDDVKRGLEILVSILREPSRAEQLRELELDCTPCDMIRSDPYEIRPTQVLLPTEDLQRLQLAVRNAGFEERGEHERVLSMLLQDVSEDQGPYGKYLYFQAQALAVMFVSLAPRLESLAFCSLGLQHRLETYVFENFLQRAIAEKRDVPGLRNLRSVRFLDSIDSFMNGGTLYWDYDVHDCLNLIRELPAIESVRFDAIKPNLDVGTWPPPRSANYTDIMFYHCIIHMLYEELEVVIHSPKRLRKFAWTVGGRSERGGDITPISPVFTLECLLTHRHTLEELDLDIQGHAIFREMVDEDPMFRQDDDNDYYDDEDLDKWKAQKKEIVGVESPAPDCALRSFPNLKHLSLGTHVLYCYARGFGAGRLKEPFSLIDNLPPRLESLRLYGYGLPGELPHRCKDSLDLEVEAQIAALLEQKDSKLPSLKVIEGIDTPIPHGCSVEDCDRDPHLLWRREDDE</sequence>
<proteinExistence type="predicted"/>
<dbReference type="AlphaFoldDB" id="A0A5N6IED0"/>